<name>A0A6A0H4Q6_HYAAZ</name>
<evidence type="ECO:0000259" key="5">
    <source>
        <dbReference type="SMART" id="SM00888"/>
    </source>
</evidence>
<dbReference type="Proteomes" id="UP000711488">
    <property type="component" value="Unassembled WGS sequence"/>
</dbReference>
<evidence type="ECO:0000256" key="1">
    <source>
        <dbReference type="ARBA" id="ARBA00007411"/>
    </source>
</evidence>
<dbReference type="EMBL" id="JQDR03007647">
    <property type="protein sequence ID" value="KAA0198305.1"/>
    <property type="molecule type" value="Genomic_DNA"/>
</dbReference>
<dbReference type="Gene3D" id="3.30.70.60">
    <property type="match status" value="1"/>
</dbReference>
<gene>
    <name evidence="6" type="ORF">HAZT_HAZT009389</name>
</gene>
<dbReference type="GO" id="GO:0003746">
    <property type="term" value="F:translation elongation factor activity"/>
    <property type="evidence" value="ECO:0007669"/>
    <property type="project" value="UniProtKB-KW"/>
</dbReference>
<organism evidence="6">
    <name type="scientific">Hyalella azteca</name>
    <name type="common">Amphipod</name>
    <dbReference type="NCBI Taxonomy" id="294128"/>
    <lineage>
        <taxon>Eukaryota</taxon>
        <taxon>Metazoa</taxon>
        <taxon>Ecdysozoa</taxon>
        <taxon>Arthropoda</taxon>
        <taxon>Crustacea</taxon>
        <taxon>Multicrustacea</taxon>
        <taxon>Malacostraca</taxon>
        <taxon>Eumalacostraca</taxon>
        <taxon>Peracarida</taxon>
        <taxon>Amphipoda</taxon>
        <taxon>Senticaudata</taxon>
        <taxon>Talitrida</taxon>
        <taxon>Talitroidea</taxon>
        <taxon>Hyalellidae</taxon>
        <taxon>Hyalella</taxon>
    </lineage>
</organism>
<dbReference type="SUPFAM" id="SSF54984">
    <property type="entry name" value="eEF-1beta-like"/>
    <property type="match status" value="1"/>
</dbReference>
<protein>
    <recommendedName>
        <fullName evidence="5">Translation elongation factor EF1B beta/delta subunit guanine nucleotide exchange domain-containing protein</fullName>
    </recommendedName>
</protein>
<dbReference type="PANTHER" id="PTHR11595:SF21">
    <property type="entry name" value="ELONGATION FACTOR 1-BETA"/>
    <property type="match status" value="1"/>
</dbReference>
<accession>A0A6A0H4Q6</accession>
<dbReference type="InterPro" id="IPR014717">
    <property type="entry name" value="Transl_elong_EF1B/ribsomal_bS6"/>
</dbReference>
<dbReference type="FunFam" id="3.30.70.60:FF:000001">
    <property type="entry name" value="Elongation factor 1-beta 1 like"/>
    <property type="match status" value="1"/>
</dbReference>
<dbReference type="GO" id="GO:0005829">
    <property type="term" value="C:cytosol"/>
    <property type="evidence" value="ECO:0007669"/>
    <property type="project" value="TreeGrafter"/>
</dbReference>
<dbReference type="AlphaFoldDB" id="A0A6A0H4Q6"/>
<comment type="subunit">
    <text evidence="2">EF-1 is composed of 4 subunits: alpha, beta, delta, and gamma.</text>
</comment>
<dbReference type="GO" id="GO:0005085">
    <property type="term" value="F:guanyl-nucleotide exchange factor activity"/>
    <property type="evidence" value="ECO:0007669"/>
    <property type="project" value="TreeGrafter"/>
</dbReference>
<dbReference type="Pfam" id="PF00736">
    <property type="entry name" value="EF1_GNE"/>
    <property type="match status" value="1"/>
</dbReference>
<comment type="similarity">
    <text evidence="1">Belongs to the EF-1-beta/EF-1-delta family.</text>
</comment>
<feature type="non-terminal residue" evidence="6">
    <location>
        <position position="68"/>
    </location>
</feature>
<evidence type="ECO:0000256" key="3">
    <source>
        <dbReference type="ARBA" id="ARBA00022768"/>
    </source>
</evidence>
<dbReference type="PANTHER" id="PTHR11595">
    <property type="entry name" value="EF-HAND AND COILED-COIL DOMAIN-CONTAINING FAMILY MEMBER"/>
    <property type="match status" value="1"/>
</dbReference>
<dbReference type="GO" id="GO:0005853">
    <property type="term" value="C:eukaryotic translation elongation factor 1 complex"/>
    <property type="evidence" value="ECO:0007669"/>
    <property type="project" value="InterPro"/>
</dbReference>
<reference evidence="6" key="3">
    <citation type="submission" date="2019-06" db="EMBL/GenBank/DDBJ databases">
        <authorList>
            <person name="Poynton C."/>
            <person name="Hasenbein S."/>
            <person name="Benoit J.B."/>
            <person name="Sepulveda M.S."/>
            <person name="Poelchau M.F."/>
            <person name="Murali S.C."/>
            <person name="Chen S."/>
            <person name="Glastad K.M."/>
            <person name="Werren J.H."/>
            <person name="Vineis J.H."/>
            <person name="Bowen J.L."/>
            <person name="Friedrich M."/>
            <person name="Jones J."/>
            <person name="Robertson H.M."/>
            <person name="Feyereisen R."/>
            <person name="Mechler-Hickson A."/>
            <person name="Mathers N."/>
            <person name="Lee C.E."/>
            <person name="Colbourne J.K."/>
            <person name="Biales A."/>
            <person name="Johnston J.S."/>
            <person name="Wellborn G.A."/>
            <person name="Rosendale A.J."/>
            <person name="Cridge A.G."/>
            <person name="Munoz-Torres M.C."/>
            <person name="Bain P.A."/>
            <person name="Manny A.R."/>
            <person name="Major K.M."/>
            <person name="Lambert F.N."/>
            <person name="Vulpe C.D."/>
            <person name="Tuck P."/>
            <person name="Blalock B.J."/>
            <person name="Lin Y.-Y."/>
            <person name="Smith M.E."/>
            <person name="Ochoa-Acuna H."/>
            <person name="Chen M.-J.M."/>
            <person name="Childers C.P."/>
            <person name="Qu J."/>
            <person name="Dugan S."/>
            <person name="Lee S.L."/>
            <person name="Chao H."/>
            <person name="Dinh H."/>
            <person name="Han Y."/>
            <person name="Doddapaneni H."/>
            <person name="Worley K.C."/>
            <person name="Muzny D.M."/>
            <person name="Gibbs R.A."/>
            <person name="Richards S."/>
        </authorList>
    </citation>
    <scope>NUCLEOTIDE SEQUENCE</scope>
    <source>
        <strain evidence="6">HAZT.00-mixed</strain>
        <tissue evidence="6">Whole organism</tissue>
    </source>
</reference>
<keyword evidence="3" id="KW-0251">Elongation factor</keyword>
<dbReference type="InterPro" id="IPR014038">
    <property type="entry name" value="EF1B_bsu/dsu_GNE"/>
</dbReference>
<comment type="caution">
    <text evidence="6">The sequence shown here is derived from an EMBL/GenBank/DDBJ whole genome shotgun (WGS) entry which is preliminary data.</text>
</comment>
<dbReference type="InterPro" id="IPR049720">
    <property type="entry name" value="EF1B_bsu/dsu"/>
</dbReference>
<dbReference type="SMART" id="SM00888">
    <property type="entry name" value="EF1_GNE"/>
    <property type="match status" value="1"/>
</dbReference>
<dbReference type="OrthoDB" id="331763at2759"/>
<evidence type="ECO:0000256" key="2">
    <source>
        <dbReference type="ARBA" id="ARBA00011613"/>
    </source>
</evidence>
<feature type="domain" description="Translation elongation factor EF1B beta/delta subunit guanine nucleotide exchange" evidence="5">
    <location>
        <begin position="1"/>
        <end position="68"/>
    </location>
</feature>
<reference evidence="6" key="2">
    <citation type="journal article" date="2018" name="Environ. Sci. Technol.">
        <title>The Toxicogenome of Hyalella azteca: A Model for Sediment Ecotoxicology and Evolutionary Toxicology.</title>
        <authorList>
            <person name="Poynton H.C."/>
            <person name="Hasenbein S."/>
            <person name="Benoit J.B."/>
            <person name="Sepulveda M.S."/>
            <person name="Poelchau M.F."/>
            <person name="Hughes D.S.T."/>
            <person name="Murali S.C."/>
            <person name="Chen S."/>
            <person name="Glastad K.M."/>
            <person name="Goodisman M.A.D."/>
            <person name="Werren J.H."/>
            <person name="Vineis J.H."/>
            <person name="Bowen J.L."/>
            <person name="Friedrich M."/>
            <person name="Jones J."/>
            <person name="Robertson H.M."/>
            <person name="Feyereisen R."/>
            <person name="Mechler-Hickson A."/>
            <person name="Mathers N."/>
            <person name="Lee C.E."/>
            <person name="Colbourne J.K."/>
            <person name="Biales A."/>
            <person name="Johnston J.S."/>
            <person name="Wellborn G.A."/>
            <person name="Rosendale A.J."/>
            <person name="Cridge A.G."/>
            <person name="Munoz-Torres M.C."/>
            <person name="Bain P.A."/>
            <person name="Manny A.R."/>
            <person name="Major K.M."/>
            <person name="Lambert F.N."/>
            <person name="Vulpe C.D."/>
            <person name="Tuck P."/>
            <person name="Blalock B.J."/>
            <person name="Lin Y.Y."/>
            <person name="Smith M.E."/>
            <person name="Ochoa-Acuna H."/>
            <person name="Chen M.M."/>
            <person name="Childers C.P."/>
            <person name="Qu J."/>
            <person name="Dugan S."/>
            <person name="Lee S.L."/>
            <person name="Chao H."/>
            <person name="Dinh H."/>
            <person name="Han Y."/>
            <person name="Doddapaneni H."/>
            <person name="Worley K.C."/>
            <person name="Muzny D.M."/>
            <person name="Gibbs R.A."/>
            <person name="Richards S."/>
        </authorList>
    </citation>
    <scope>NUCLEOTIDE SEQUENCE</scope>
    <source>
        <strain evidence="6">HAZT.00-mixed</strain>
        <tissue evidence="6">Whole organism</tissue>
    </source>
</reference>
<evidence type="ECO:0000256" key="4">
    <source>
        <dbReference type="ARBA" id="ARBA00022917"/>
    </source>
</evidence>
<evidence type="ECO:0000313" key="6">
    <source>
        <dbReference type="EMBL" id="KAA0198305.1"/>
    </source>
</evidence>
<proteinExistence type="inferred from homology"/>
<reference evidence="6" key="1">
    <citation type="submission" date="2014-08" db="EMBL/GenBank/DDBJ databases">
        <authorList>
            <person name="Murali S."/>
            <person name="Richards S."/>
            <person name="Bandaranaike D."/>
            <person name="Bellair M."/>
            <person name="Blankenburg K."/>
            <person name="Chao H."/>
            <person name="Dinh H."/>
            <person name="Doddapaneni H."/>
            <person name="Dugan-Rocha S."/>
            <person name="Elkadiri S."/>
            <person name="Gnanaolivu R."/>
            <person name="Hughes D."/>
            <person name="Lee S."/>
            <person name="Li M."/>
            <person name="Ming W."/>
            <person name="Munidasa M."/>
            <person name="Muniz J."/>
            <person name="Nguyen L."/>
            <person name="Osuji N."/>
            <person name="Pu L.-L."/>
            <person name="Puazo M."/>
            <person name="Skinner E."/>
            <person name="Qu C."/>
            <person name="Quiroz J."/>
            <person name="Raj R."/>
            <person name="Weissenberger G."/>
            <person name="Xin Y."/>
            <person name="Zou X."/>
            <person name="Han Y."/>
            <person name="Worley K."/>
            <person name="Muzny D."/>
            <person name="Gibbs R."/>
        </authorList>
    </citation>
    <scope>NUCLEOTIDE SEQUENCE</scope>
    <source>
        <strain evidence="6">HAZT.00-mixed</strain>
        <tissue evidence="6">Whole organism</tissue>
    </source>
</reference>
<sequence length="68" mass="7544">MKVLKKCVHCIQLDGLVWGASELKSLASGINKLSFLSTVVDKISVDLTEKIQEFQDYVQSVDIAAFNK</sequence>
<dbReference type="InterPro" id="IPR036219">
    <property type="entry name" value="eEF-1beta-like_sf"/>
</dbReference>
<keyword evidence="4" id="KW-0648">Protein biosynthesis</keyword>